<evidence type="ECO:0000256" key="2">
    <source>
        <dbReference type="ARBA" id="ARBA00004922"/>
    </source>
</evidence>
<feature type="transmembrane region" description="Helical" evidence="10">
    <location>
        <begin position="468"/>
        <end position="490"/>
    </location>
</feature>
<dbReference type="Proteomes" id="UP000192596">
    <property type="component" value="Unassembled WGS sequence"/>
</dbReference>
<feature type="transmembrane region" description="Helical" evidence="10">
    <location>
        <begin position="411"/>
        <end position="431"/>
    </location>
</feature>
<sequence>MATDDSVSASARGATFLILLQIGSRAITFALNQILLRFLSPELLGVSVQLELFVISTLYFARESLRIATQRRSDGGVQAVINLSYLSIPAGGLIGFTLAQIYLRTTLPDVSNLHVAMKIAHFACMIELISEPGFVAVQQNMLYKVRASAEATAVVMKTLATAGLVFWSRHKSIDLGLLPFAIGELAYSASLNVVYLGQTRATARGKGFALLPRKIASSPDISYAFGLFSKPLLSLSFSLYLQTGIKYVLTEGDKYLITALATLKDTGMYALSASYGGLIARMLFRPIEDSSRNLFAKLCSDTADGNAGEKPKTDRDRTTGTGPEPRFQQAATVLQDLLRAYGIMSLVAFAVGPSAAPLLLNLVAGPKWSSTGAGEVLGTYCYYIPLLAINGVSEAFVAATASTKDLRRQSIWMGVFFAGFAGSAYAFMRVLGHGAEGLIYANCVNMVLRIVFNLDYVKSYFTERKIDFDMASLLPTPYAIVATAVVPVVLSQTSKYGAAYGLLGDLLRVGGTGAVFAGFVAYSERQVLLNLYSRFRS</sequence>
<keyword evidence="10" id="KW-0813">Transport</keyword>
<dbReference type="AlphaFoldDB" id="A0A1V8TIV3"/>
<dbReference type="Pfam" id="PF04506">
    <property type="entry name" value="Rft-1"/>
    <property type="match status" value="1"/>
</dbReference>
<comment type="similarity">
    <text evidence="3 10">Belongs to the RFT1 family.</text>
</comment>
<comment type="caution">
    <text evidence="12">The sequence shown here is derived from an EMBL/GenBank/DDBJ whole genome shotgun (WGS) entry which is preliminary data.</text>
</comment>
<proteinExistence type="inferred from homology"/>
<evidence type="ECO:0000256" key="4">
    <source>
        <dbReference type="ARBA" id="ARBA00022692"/>
    </source>
</evidence>
<feature type="transmembrane region" description="Helical" evidence="10">
    <location>
        <begin position="82"/>
        <end position="103"/>
    </location>
</feature>
<dbReference type="PANTHER" id="PTHR13117">
    <property type="entry name" value="ENDOPLASMIC RETICULUM MULTISPAN TRANSMEMBRANE PROTEIN-RELATED"/>
    <property type="match status" value="1"/>
</dbReference>
<dbReference type="GO" id="GO:0005789">
    <property type="term" value="C:endoplasmic reticulum membrane"/>
    <property type="evidence" value="ECO:0007669"/>
    <property type="project" value="UniProtKB-SubCell"/>
</dbReference>
<feature type="compositionally biased region" description="Basic and acidic residues" evidence="11">
    <location>
        <begin position="307"/>
        <end position="318"/>
    </location>
</feature>
<dbReference type="InParanoid" id="A0A1V8TIV3"/>
<comment type="subcellular location">
    <subcellularLocation>
        <location evidence="1 10">Endoplasmic reticulum membrane</location>
        <topology evidence="1 10">Multi-pass membrane protein</topology>
    </subcellularLocation>
</comment>
<keyword evidence="5 10" id="KW-0256">Endoplasmic reticulum</keyword>
<evidence type="ECO:0000256" key="8">
    <source>
        <dbReference type="ARBA" id="ARBA00044793"/>
    </source>
</evidence>
<evidence type="ECO:0000256" key="5">
    <source>
        <dbReference type="ARBA" id="ARBA00022824"/>
    </source>
</evidence>
<feature type="transmembrane region" description="Helical" evidence="10">
    <location>
        <begin position="43"/>
        <end position="61"/>
    </location>
</feature>
<comment type="function">
    <text evidence="9 10">Intramembrane glycolipid transporter that operates in the biosynthetic pathway of dolichol-linked oligosaccharides, the glycan precursors employed in protein asparagine (N)-glycosylation. The sequential addition of sugars to dolichol pyrophosphate produces dolichol-linked oligosaccharides containing fourteen sugars, including two GlcNAcs, nine mannoses and three glucoses. Once assembled, the oligosaccharide is transferred from the lipid to nascent proteins by oligosaccharyltransferases. The assembly of dolichol-linked oligosaccharides begins on the cytosolic side of the endoplasmic reticulum membrane and finishes in its lumen. RFT1 could mediate the translocation of the cytosolically oriented intermediate DolPP-GlcNAc2Man5, produced by ALG11, into the ER lumen where dolichol-linked oligosaccharides assembly continues. However, the intramembrane lipid transporter activity could not be confirmed in vitro.</text>
</comment>
<keyword evidence="6 10" id="KW-1133">Transmembrane helix</keyword>
<dbReference type="InterPro" id="IPR007594">
    <property type="entry name" value="RFT1"/>
</dbReference>
<dbReference type="STRING" id="1507870.A0A1V8TIV3"/>
<gene>
    <name evidence="12" type="ORF">B0A48_05552</name>
</gene>
<feature type="transmembrane region" description="Helical" evidence="10">
    <location>
        <begin position="175"/>
        <end position="196"/>
    </location>
</feature>
<dbReference type="GO" id="GO:0034203">
    <property type="term" value="P:glycolipid translocation"/>
    <property type="evidence" value="ECO:0007669"/>
    <property type="project" value="TreeGrafter"/>
</dbReference>
<evidence type="ECO:0000313" key="12">
    <source>
        <dbReference type="EMBL" id="OQO11296.1"/>
    </source>
</evidence>
<dbReference type="OrthoDB" id="9979195at2759"/>
<evidence type="ECO:0000256" key="1">
    <source>
        <dbReference type="ARBA" id="ARBA00004477"/>
    </source>
</evidence>
<accession>A0A1V8TIV3</accession>
<evidence type="ECO:0000256" key="6">
    <source>
        <dbReference type="ARBA" id="ARBA00022989"/>
    </source>
</evidence>
<protein>
    <recommendedName>
        <fullName evidence="8 10">Man(5)GlcNAc(2)-PP-dolichol translocation protein RFT1</fullName>
    </recommendedName>
</protein>
<evidence type="ECO:0000256" key="11">
    <source>
        <dbReference type="SAM" id="MobiDB-lite"/>
    </source>
</evidence>
<keyword evidence="7 10" id="KW-0472">Membrane</keyword>
<feature type="region of interest" description="Disordered" evidence="11">
    <location>
        <begin position="304"/>
        <end position="325"/>
    </location>
</feature>
<keyword evidence="13" id="KW-1185">Reference proteome</keyword>
<reference evidence="13" key="1">
    <citation type="submission" date="2017-03" db="EMBL/GenBank/DDBJ databases">
        <title>Genomes of endolithic fungi from Antarctica.</title>
        <authorList>
            <person name="Coleine C."/>
            <person name="Masonjones S."/>
            <person name="Stajich J.E."/>
        </authorList>
    </citation>
    <scope>NUCLEOTIDE SEQUENCE [LARGE SCALE GENOMIC DNA]</scope>
    <source>
        <strain evidence="13">CCFEE 5527</strain>
    </source>
</reference>
<evidence type="ECO:0000256" key="10">
    <source>
        <dbReference type="RuleBase" id="RU365067"/>
    </source>
</evidence>
<feature type="transmembrane region" description="Helical" evidence="10">
    <location>
        <begin position="380"/>
        <end position="399"/>
    </location>
</feature>
<evidence type="ECO:0000256" key="3">
    <source>
        <dbReference type="ARBA" id="ARBA00010288"/>
    </source>
</evidence>
<feature type="transmembrane region" description="Helical" evidence="10">
    <location>
        <begin position="502"/>
        <end position="522"/>
    </location>
</feature>
<feature type="transmembrane region" description="Helical" evidence="10">
    <location>
        <begin position="12"/>
        <end position="31"/>
    </location>
</feature>
<evidence type="ECO:0000256" key="7">
    <source>
        <dbReference type="ARBA" id="ARBA00023136"/>
    </source>
</evidence>
<feature type="transmembrane region" description="Helical" evidence="10">
    <location>
        <begin position="437"/>
        <end position="456"/>
    </location>
</feature>
<dbReference type="GO" id="GO:0006488">
    <property type="term" value="P:dolichol-linked oligosaccharide biosynthetic process"/>
    <property type="evidence" value="ECO:0007669"/>
    <property type="project" value="InterPro"/>
</dbReference>
<dbReference type="PANTHER" id="PTHR13117:SF5">
    <property type="entry name" value="PROTEIN RFT1 HOMOLOG"/>
    <property type="match status" value="1"/>
</dbReference>
<evidence type="ECO:0000313" key="13">
    <source>
        <dbReference type="Proteomes" id="UP000192596"/>
    </source>
</evidence>
<dbReference type="EMBL" id="NAJO01000007">
    <property type="protein sequence ID" value="OQO11296.1"/>
    <property type="molecule type" value="Genomic_DNA"/>
</dbReference>
<feature type="transmembrane region" description="Helical" evidence="10">
    <location>
        <begin position="340"/>
        <end position="360"/>
    </location>
</feature>
<evidence type="ECO:0000256" key="9">
    <source>
        <dbReference type="ARBA" id="ARBA00045912"/>
    </source>
</evidence>
<keyword evidence="4 10" id="KW-0812">Transmembrane</keyword>
<name>A0A1V8TIV3_9PEZI</name>
<dbReference type="FunCoup" id="A0A1V8TIV3">
    <property type="interactions" value="1308"/>
</dbReference>
<organism evidence="12 13">
    <name type="scientific">Cryoendolithus antarcticus</name>
    <dbReference type="NCBI Taxonomy" id="1507870"/>
    <lineage>
        <taxon>Eukaryota</taxon>
        <taxon>Fungi</taxon>
        <taxon>Dikarya</taxon>
        <taxon>Ascomycota</taxon>
        <taxon>Pezizomycotina</taxon>
        <taxon>Dothideomycetes</taxon>
        <taxon>Dothideomycetidae</taxon>
        <taxon>Cladosporiales</taxon>
        <taxon>Cladosporiaceae</taxon>
        <taxon>Cryoendolithus</taxon>
    </lineage>
</organism>
<comment type="pathway">
    <text evidence="2">Protein modification; protein glycosylation.</text>
</comment>